<dbReference type="GO" id="GO:0006777">
    <property type="term" value="P:Mo-molybdopterin cofactor biosynthetic process"/>
    <property type="evidence" value="ECO:0007669"/>
    <property type="project" value="UniProtKB-KW"/>
</dbReference>
<dbReference type="Pfam" id="PF02391">
    <property type="entry name" value="MoaE"/>
    <property type="match status" value="1"/>
</dbReference>
<dbReference type="InterPro" id="IPR001453">
    <property type="entry name" value="MoaB/Mog_dom"/>
</dbReference>
<dbReference type="SUPFAM" id="SSF53218">
    <property type="entry name" value="Molybdenum cofactor biosynthesis proteins"/>
    <property type="match status" value="1"/>
</dbReference>
<evidence type="ECO:0000259" key="4">
    <source>
        <dbReference type="SMART" id="SM00852"/>
    </source>
</evidence>
<protein>
    <submittedName>
        <fullName evidence="5">Molybdopterin biosynthesis protein</fullName>
    </submittedName>
</protein>
<keyword evidence="2" id="KW-0501">Molybdenum cofactor biosynthesis</keyword>
<dbReference type="EMBL" id="QFNY01000111">
    <property type="protein sequence ID" value="PZP00767.1"/>
    <property type="molecule type" value="Genomic_DNA"/>
</dbReference>
<dbReference type="CDD" id="cd00756">
    <property type="entry name" value="MoaE"/>
    <property type="match status" value="1"/>
</dbReference>
<comment type="pathway">
    <text evidence="1">Cofactor biosynthesis; molybdopterin biosynthesis.</text>
</comment>
<name>A0A2W5B5X0_9CORY</name>
<dbReference type="InterPro" id="IPR036563">
    <property type="entry name" value="MoaE_sf"/>
</dbReference>
<dbReference type="PANTHER" id="PTHR43764">
    <property type="entry name" value="MOLYBDENUM COFACTOR BIOSYNTHESIS"/>
    <property type="match status" value="1"/>
</dbReference>
<dbReference type="SUPFAM" id="SSF54690">
    <property type="entry name" value="Molybdopterin synthase subunit MoaE"/>
    <property type="match status" value="1"/>
</dbReference>
<evidence type="ECO:0000313" key="6">
    <source>
        <dbReference type="Proteomes" id="UP000249451"/>
    </source>
</evidence>
<reference evidence="5 6" key="1">
    <citation type="submission" date="2017-11" db="EMBL/GenBank/DDBJ databases">
        <title>Infants hospitalized years apart are colonized by the same room-sourced microbial strains.</title>
        <authorList>
            <person name="Brooks B."/>
            <person name="Olm M.R."/>
            <person name="Firek B.A."/>
            <person name="Baker R."/>
            <person name="Thomas B.C."/>
            <person name="Morowitz M.J."/>
            <person name="Banfield J.F."/>
        </authorList>
    </citation>
    <scope>NUCLEOTIDE SEQUENCE [LARGE SCALE GENOMIC DNA]</scope>
    <source>
        <strain evidence="5">S2_012_000_R3_87</strain>
    </source>
</reference>
<dbReference type="CDD" id="cd00886">
    <property type="entry name" value="MogA_MoaB"/>
    <property type="match status" value="1"/>
</dbReference>
<evidence type="ECO:0000256" key="3">
    <source>
        <dbReference type="SAM" id="MobiDB-lite"/>
    </source>
</evidence>
<proteinExistence type="predicted"/>
<dbReference type="PANTHER" id="PTHR43764:SF1">
    <property type="entry name" value="MOLYBDOPTERIN MOLYBDOTRANSFERASE"/>
    <property type="match status" value="1"/>
</dbReference>
<dbReference type="Proteomes" id="UP000249451">
    <property type="component" value="Unassembled WGS sequence"/>
</dbReference>
<gene>
    <name evidence="5" type="ORF">DI609_05695</name>
</gene>
<evidence type="ECO:0000313" key="5">
    <source>
        <dbReference type="EMBL" id="PZP00767.1"/>
    </source>
</evidence>
<dbReference type="Gene3D" id="3.90.1170.40">
    <property type="entry name" value="Molybdopterin biosynthesis MoaE subunit"/>
    <property type="match status" value="1"/>
</dbReference>
<comment type="caution">
    <text evidence="5">The sequence shown here is derived from an EMBL/GenBank/DDBJ whole genome shotgun (WGS) entry which is preliminary data.</text>
</comment>
<accession>A0A2W5B5X0</accession>
<evidence type="ECO:0000256" key="2">
    <source>
        <dbReference type="ARBA" id="ARBA00023150"/>
    </source>
</evidence>
<sequence>MTSTESAQAAAARGSAAQDLRARNAGRTGLVVVASTRAAAGEYEDRSGVLAVEWLRERGIETPETLVVADADVPAVVERLFTGNGGAGAAGAQSAIPELDALPDVVLTSGGTGVSPSDVTVDAVERFLTRPLPGIAAEFFRVGAAKVPTAVLSRCVAGVVDSPRAAHTGHSSPGRSSADLRELGSGRARAFVMTLPGSRGGVRDGLEVLDGVLEHLLDQLAGGGDHEAKPAQGSAPEVSPPASTHVPESSAAEQNHTLHGSGCCHGPAVPDPPHVAEQTGVVVHTRITEEPLESLLSSAKDVTATPAMGAVSTFEGVVRDHDGGELVNTLTYSCHPSAAHVLREVVEEVVAAHPEVRAWVAHRTGPLEIGDLAFLVIVAAAHRGPAFAATAELADQVKARVPIWKEQKLRSGATTWVGLDS</sequence>
<dbReference type="InterPro" id="IPR036425">
    <property type="entry name" value="MoaB/Mog-like_dom_sf"/>
</dbReference>
<feature type="region of interest" description="Disordered" evidence="3">
    <location>
        <begin position="222"/>
        <end position="272"/>
    </location>
</feature>
<dbReference type="AlphaFoldDB" id="A0A2W5B5X0"/>
<evidence type="ECO:0000256" key="1">
    <source>
        <dbReference type="ARBA" id="ARBA00005046"/>
    </source>
</evidence>
<dbReference type="InterPro" id="IPR003448">
    <property type="entry name" value="Mopterin_biosynth_MoaE"/>
</dbReference>
<dbReference type="Pfam" id="PF00994">
    <property type="entry name" value="MoCF_biosynth"/>
    <property type="match status" value="1"/>
</dbReference>
<dbReference type="SMART" id="SM00852">
    <property type="entry name" value="MoCF_biosynth"/>
    <property type="match status" value="1"/>
</dbReference>
<feature type="domain" description="MoaB/Mog" evidence="4">
    <location>
        <begin position="30"/>
        <end position="216"/>
    </location>
</feature>
<organism evidence="5 6">
    <name type="scientific">Corynebacterium urealyticum</name>
    <dbReference type="NCBI Taxonomy" id="43771"/>
    <lineage>
        <taxon>Bacteria</taxon>
        <taxon>Bacillati</taxon>
        <taxon>Actinomycetota</taxon>
        <taxon>Actinomycetes</taxon>
        <taxon>Mycobacteriales</taxon>
        <taxon>Corynebacteriaceae</taxon>
        <taxon>Corynebacterium</taxon>
    </lineage>
</organism>
<dbReference type="Gene3D" id="3.40.980.10">
    <property type="entry name" value="MoaB/Mog-like domain"/>
    <property type="match status" value="1"/>
</dbReference>
<dbReference type="InterPro" id="IPR051920">
    <property type="entry name" value="MPT_Adenylyltrnsfr/MoaC-Rel"/>
</dbReference>